<protein>
    <submittedName>
        <fullName evidence="2">Uncharacterized protein</fullName>
    </submittedName>
</protein>
<evidence type="ECO:0000313" key="3">
    <source>
        <dbReference type="Proteomes" id="UP000777303"/>
    </source>
</evidence>
<feature type="transmembrane region" description="Helical" evidence="1">
    <location>
        <begin position="176"/>
        <end position="193"/>
    </location>
</feature>
<gene>
    <name evidence="2" type="ORF">H9901_00060</name>
</gene>
<comment type="caution">
    <text evidence="2">The sequence shown here is derived from an EMBL/GenBank/DDBJ whole genome shotgun (WGS) entry which is preliminary data.</text>
</comment>
<feature type="transmembrane region" description="Helical" evidence="1">
    <location>
        <begin position="401"/>
        <end position="420"/>
    </location>
</feature>
<accession>A0A948THX9</accession>
<evidence type="ECO:0000313" key="2">
    <source>
        <dbReference type="EMBL" id="MBU3851095.1"/>
    </source>
</evidence>
<feature type="transmembrane region" description="Helical" evidence="1">
    <location>
        <begin position="432"/>
        <end position="453"/>
    </location>
</feature>
<feature type="transmembrane region" description="Helical" evidence="1">
    <location>
        <begin position="246"/>
        <end position="264"/>
    </location>
</feature>
<keyword evidence="1" id="KW-0812">Transmembrane</keyword>
<reference evidence="2" key="1">
    <citation type="journal article" date="2021" name="PeerJ">
        <title>Extensive microbial diversity within the chicken gut microbiome revealed by metagenomics and culture.</title>
        <authorList>
            <person name="Gilroy R."/>
            <person name="Ravi A."/>
            <person name="Getino M."/>
            <person name="Pursley I."/>
            <person name="Horton D.L."/>
            <person name="Alikhan N.F."/>
            <person name="Baker D."/>
            <person name="Gharbi K."/>
            <person name="Hall N."/>
            <person name="Watson M."/>
            <person name="Adriaenssens E.M."/>
            <person name="Foster-Nyarko E."/>
            <person name="Jarju S."/>
            <person name="Secka A."/>
            <person name="Antonio M."/>
            <person name="Oren A."/>
            <person name="Chaudhuri R.R."/>
            <person name="La Ragione R."/>
            <person name="Hildebrand F."/>
            <person name="Pallen M.J."/>
        </authorList>
    </citation>
    <scope>NUCLEOTIDE SEQUENCE</scope>
    <source>
        <strain evidence="2">F6-6636</strain>
    </source>
</reference>
<dbReference type="AlphaFoldDB" id="A0A948THX9"/>
<feature type="transmembrane region" description="Helical" evidence="1">
    <location>
        <begin position="465"/>
        <end position="483"/>
    </location>
</feature>
<feature type="transmembrane region" description="Helical" evidence="1">
    <location>
        <begin position="118"/>
        <end position="137"/>
    </location>
</feature>
<name>A0A948THX9_9LACO</name>
<dbReference type="EMBL" id="JAHLFS010000001">
    <property type="protein sequence ID" value="MBU3851095.1"/>
    <property type="molecule type" value="Genomic_DNA"/>
</dbReference>
<reference evidence="2" key="2">
    <citation type="submission" date="2021-04" db="EMBL/GenBank/DDBJ databases">
        <authorList>
            <person name="Gilroy R."/>
        </authorList>
    </citation>
    <scope>NUCLEOTIDE SEQUENCE</scope>
    <source>
        <strain evidence="2">F6-6636</strain>
    </source>
</reference>
<evidence type="ECO:0000256" key="1">
    <source>
        <dbReference type="SAM" id="Phobius"/>
    </source>
</evidence>
<keyword evidence="1" id="KW-1133">Transmembrane helix</keyword>
<feature type="transmembrane region" description="Helical" evidence="1">
    <location>
        <begin position="149"/>
        <end position="170"/>
    </location>
</feature>
<proteinExistence type="predicted"/>
<dbReference type="Proteomes" id="UP000777303">
    <property type="component" value="Unassembled WGS sequence"/>
</dbReference>
<organism evidence="2 3">
    <name type="scientific">Candidatus Paralactobacillus gallistercoris</name>
    <dbReference type="NCBI Taxonomy" id="2838724"/>
    <lineage>
        <taxon>Bacteria</taxon>
        <taxon>Bacillati</taxon>
        <taxon>Bacillota</taxon>
        <taxon>Bacilli</taxon>
        <taxon>Lactobacillales</taxon>
        <taxon>Lactobacillaceae</taxon>
        <taxon>Lactobacillus</taxon>
    </lineage>
</organism>
<feature type="transmembrane region" description="Helical" evidence="1">
    <location>
        <begin position="222"/>
        <end position="239"/>
    </location>
</feature>
<keyword evidence="1" id="KW-0472">Membrane</keyword>
<feature type="transmembrane region" description="Helical" evidence="1">
    <location>
        <begin position="200"/>
        <end position="216"/>
    </location>
</feature>
<sequence length="488" mass="56345">MKEKITAWWNKFAMYMRKYSTPAQLTVFLSAITITFLLFVPPINGDADNGTFFITLHGNGLYQLPNYPYTAYSHIALKYGIMQYFNSYPHPIVSTTTFFVQIAIALNKLFYSTKIFDIRFLGLTYFMFYLGALYLLTNAFTSKQKTSRDYAIALVIWFIFSDSSLTLFFNSFYLEPVHLITMLYAVGAYGLIARRYYRRLWPMLIVYFVAVFGFIATKQQNTFFVAGWLLTAFGMFALTKTRVQKLAVAVTMVLIVGAGLFSNYCVSTKYNDENKYQSMTCGILAESNNPEKALADGGISPQFALLRDDPYFKTYTALDVHSKYMKDNFLNKYNYLWITSYYVSHWNQFNQLLNAAAANAQNMQMYGLGNYPPHSGHPAKAQTHYFMLFTLAMRAFFPRKFMFYVLIVFVFICFYIYVAFKGMRKKEGEPLMRCMMVMNLIVIMIGTFFGTIIGGGDADLAQQLFMVPICLYLLILIFTVDILHKKLW</sequence>